<dbReference type="Proteomes" id="UP001476282">
    <property type="component" value="Unassembled WGS sequence"/>
</dbReference>
<dbReference type="PANTHER" id="PTHR33307:SF6">
    <property type="entry name" value="ALPHA-RHAMNOSIDASE (EUROFUNG)-RELATED"/>
    <property type="match status" value="1"/>
</dbReference>
<sequence>MGSRLNTATTGVAAKVRSMMNVMSIALIGTGSLVVPCLQAALSPSKLRCEYLSEPRGIHEAAPRLSWIVESKERNQVQTAWQVLVSSTAEKLAANDGDRWDSGKVVSEETCQIEYEGADLASRDGCFWKVRVWDGSDERSEWSAPASWTMGLLQPGDWAAQWVDGHRIAAGSETLPTLVSASYEALDGAGSLDVTTQLTHLAGDGEFELPVSNASFGNDPAYNHVKQLRVVYELDGYRLEAAFPENTTFHFPDDLPPFVAVAITGASYEALDGAGARDVTPILTALAAEGPFVLSVDNDSLGGDPAADHLKRLRITYEKDGFSMVKFVEENTVFRFPADLAVPAAVPYLRKSFAVDKAVRRATVYVTALGIYELRINGGRVGDHVLAPEWTDYEQRLNYQVYDVTPMIDQGENVWGAQLANGWFSGHIGNGGYQYWGSSPALLGQLEIEYVDGSRQTIVTDSSWKIGVGPLVSTDFMLGEDYDARREIPGWDAAGFDDSGWTPVTLRTVEPRAMTGQVMEPSRELMTLPAKELTEPAAGKWTYDLGQNMVGVVRLKITAPAGTQITLRHGEMLNPDGTLYTANLRGAPSIDHYTCQGGGEETWQPKFTFHGFRYVELTGVDEQPPLDAVTGVVIGSDTPKAGSFSCSDPLINQLQSNIEWGQRGNYLSVPTDCPQRDERLGWMGDAQVFVRTATYNSDVAAFFNKWLADVTDSQLADGRFTDVCPYAGPSVGTPAWGDAGVICPWTIYQAYGDKRVLEKAWDSMVAWISWCESQSNNYIRSGNRGSDYGDWLSIGADTSKELLATAYFAYSTHLVAKTAEVLGKTTEAASYQAKFEAIKAAFNDKYVDATGRITGNTQCAYAMALKFDLLPPALRSAAADYLAADIAAKGDHLSTGFVGVGYLLPVLTAEGKSDVAYKLIHQDTFPSWLFSIKYGATTIWERWDGWTPDKGFQSTIMNSFNHYSLGSCGEWLYSAVGGIDQQPDTAGYKDIVIRPVPGGKIDQASASLDTIRGRVSSRWMQHEEGFALSVEIPANARATVFVPAESEAAVKESGKAVADAEGVEFLRMEGGAAVFEVKSGRYWFTTGTVPPGTDSAQHDAGVPLRLEISALLGNDGVPVPEFVSADAVSVGGASIEVVDGLLIYRPDGSVAGDDWFNYTVRMPDGGLEMRSVRVTLIPEDAPEAASKMIDYQGDRSRRVVFQGVPGRVYRVEFSDDLGSEGEWQLLATLQAGPSGMFEATDLSDPPASRFYRAAFP</sequence>
<comment type="caution">
    <text evidence="8">The sequence shown here is derived from an EMBL/GenBank/DDBJ whole genome shotgun (WGS) entry which is preliminary data.</text>
</comment>
<gene>
    <name evidence="8" type="ORF">Hsar01_02237</name>
</gene>
<dbReference type="Gene3D" id="2.60.120.260">
    <property type="entry name" value="Galactose-binding domain-like"/>
    <property type="match status" value="2"/>
</dbReference>
<dbReference type="EMBL" id="BAABRI010000011">
    <property type="protein sequence ID" value="GAA5483010.1"/>
    <property type="molecule type" value="Genomic_DNA"/>
</dbReference>
<feature type="domain" description="Alpha-L-rhamnosidase C-terminal" evidence="7">
    <location>
        <begin position="978"/>
        <end position="1055"/>
    </location>
</feature>
<reference evidence="8 9" key="1">
    <citation type="submission" date="2024-02" db="EMBL/GenBank/DDBJ databases">
        <title>Haloferula sargassicola NBRC 104335.</title>
        <authorList>
            <person name="Ichikawa N."/>
            <person name="Katano-Makiyama Y."/>
            <person name="Hidaka K."/>
        </authorList>
    </citation>
    <scope>NUCLEOTIDE SEQUENCE [LARGE SCALE GENOMIC DNA]</scope>
    <source>
        <strain evidence="8 9">NBRC 104335</strain>
    </source>
</reference>
<dbReference type="EC" id="3.2.1.40" evidence="2"/>
<dbReference type="InterPro" id="IPR008928">
    <property type="entry name" value="6-hairpin_glycosidase_sf"/>
</dbReference>
<dbReference type="Pfam" id="PF17389">
    <property type="entry name" value="Bac_rhamnosid6H"/>
    <property type="match status" value="1"/>
</dbReference>
<feature type="domain" description="Alpha-L-rhamnosidase concanavalin-like" evidence="4">
    <location>
        <begin position="538"/>
        <end position="634"/>
    </location>
</feature>
<dbReference type="RefSeq" id="WP_353567135.1">
    <property type="nucleotide sequence ID" value="NZ_BAABRI010000011.1"/>
</dbReference>
<dbReference type="Gene3D" id="2.60.40.10">
    <property type="entry name" value="Immunoglobulins"/>
    <property type="match status" value="1"/>
</dbReference>
<evidence type="ECO:0000256" key="2">
    <source>
        <dbReference type="ARBA" id="ARBA00012652"/>
    </source>
</evidence>
<protein>
    <recommendedName>
        <fullName evidence="2">alpha-L-rhamnosidase</fullName>
        <ecNumber evidence="2">3.2.1.40</ecNumber>
    </recommendedName>
</protein>
<dbReference type="InterPro" id="IPR035396">
    <property type="entry name" value="Bac_rhamnosid6H"/>
</dbReference>
<evidence type="ECO:0000259" key="4">
    <source>
        <dbReference type="Pfam" id="PF05592"/>
    </source>
</evidence>
<evidence type="ECO:0000256" key="3">
    <source>
        <dbReference type="ARBA" id="ARBA00022801"/>
    </source>
</evidence>
<dbReference type="Pfam" id="PF08531">
    <property type="entry name" value="Bac_rhamnosid_N"/>
    <property type="match status" value="1"/>
</dbReference>
<keyword evidence="3" id="KW-0378">Hydrolase</keyword>
<dbReference type="Gene3D" id="1.50.10.10">
    <property type="match status" value="1"/>
</dbReference>
<dbReference type="Pfam" id="PF25788">
    <property type="entry name" value="Ig_Rha78A_N"/>
    <property type="match status" value="1"/>
</dbReference>
<dbReference type="PANTHER" id="PTHR33307">
    <property type="entry name" value="ALPHA-RHAMNOSIDASE (EUROFUNG)"/>
    <property type="match status" value="1"/>
</dbReference>
<dbReference type="InterPro" id="IPR012341">
    <property type="entry name" value="6hp_glycosidase-like_sf"/>
</dbReference>
<evidence type="ECO:0000313" key="9">
    <source>
        <dbReference type="Proteomes" id="UP001476282"/>
    </source>
</evidence>
<proteinExistence type="predicted"/>
<dbReference type="SUPFAM" id="SSF48208">
    <property type="entry name" value="Six-hairpin glycosidases"/>
    <property type="match status" value="1"/>
</dbReference>
<feature type="domain" description="Alpha-L-rhamnosidase six-hairpin glycosidase" evidence="6">
    <location>
        <begin position="640"/>
        <end position="976"/>
    </location>
</feature>
<dbReference type="InterPro" id="IPR008902">
    <property type="entry name" value="Rhamnosid_concanavalin"/>
</dbReference>
<dbReference type="Pfam" id="PF05592">
    <property type="entry name" value="Bac_rhamnosid"/>
    <property type="match status" value="1"/>
</dbReference>
<dbReference type="Pfam" id="PF17390">
    <property type="entry name" value="Bac_rhamnosid_C"/>
    <property type="match status" value="1"/>
</dbReference>
<evidence type="ECO:0000259" key="7">
    <source>
        <dbReference type="Pfam" id="PF17390"/>
    </source>
</evidence>
<evidence type="ECO:0000313" key="8">
    <source>
        <dbReference type="EMBL" id="GAA5483010.1"/>
    </source>
</evidence>
<comment type="catalytic activity">
    <reaction evidence="1">
        <text>Hydrolysis of terminal non-reducing alpha-L-rhamnose residues in alpha-L-rhamnosides.</text>
        <dbReference type="EC" id="3.2.1.40"/>
    </reaction>
</comment>
<dbReference type="Gene3D" id="2.60.420.10">
    <property type="entry name" value="Maltose phosphorylase, domain 3"/>
    <property type="match status" value="1"/>
</dbReference>
<dbReference type="InterPro" id="IPR013737">
    <property type="entry name" value="Bac_rhamnosid_N"/>
</dbReference>
<evidence type="ECO:0000259" key="5">
    <source>
        <dbReference type="Pfam" id="PF08531"/>
    </source>
</evidence>
<name>A0ABP9UP32_9BACT</name>
<organism evidence="8 9">
    <name type="scientific">Haloferula sargassicola</name>
    <dbReference type="NCBI Taxonomy" id="490096"/>
    <lineage>
        <taxon>Bacteria</taxon>
        <taxon>Pseudomonadati</taxon>
        <taxon>Verrucomicrobiota</taxon>
        <taxon>Verrucomicrobiia</taxon>
        <taxon>Verrucomicrobiales</taxon>
        <taxon>Verrucomicrobiaceae</taxon>
        <taxon>Haloferula</taxon>
    </lineage>
</organism>
<evidence type="ECO:0000259" key="6">
    <source>
        <dbReference type="Pfam" id="PF17389"/>
    </source>
</evidence>
<accession>A0ABP9UP32</accession>
<keyword evidence="9" id="KW-1185">Reference proteome</keyword>
<evidence type="ECO:0000256" key="1">
    <source>
        <dbReference type="ARBA" id="ARBA00001445"/>
    </source>
</evidence>
<feature type="domain" description="Bacterial alpha-L-rhamnosidase N-terminal" evidence="5">
    <location>
        <begin position="357"/>
        <end position="523"/>
    </location>
</feature>
<dbReference type="InterPro" id="IPR035398">
    <property type="entry name" value="Bac_rhamnosid_C"/>
</dbReference>
<dbReference type="InterPro" id="IPR016007">
    <property type="entry name" value="Alpha_rhamnosid"/>
</dbReference>
<dbReference type="InterPro" id="IPR013783">
    <property type="entry name" value="Ig-like_fold"/>
</dbReference>